<evidence type="ECO:0000256" key="3">
    <source>
        <dbReference type="ARBA" id="ARBA00022989"/>
    </source>
</evidence>
<dbReference type="NCBIfam" id="NF038017">
    <property type="entry name" value="ABC_perm1"/>
    <property type="match status" value="1"/>
</dbReference>
<dbReference type="PROSITE" id="PS50928">
    <property type="entry name" value="ABC_TM1"/>
    <property type="match status" value="1"/>
</dbReference>
<dbReference type="InterPro" id="IPR000515">
    <property type="entry name" value="MetI-like"/>
</dbReference>
<evidence type="ECO:0000259" key="6">
    <source>
        <dbReference type="PROSITE" id="PS50928"/>
    </source>
</evidence>
<dbReference type="Pfam" id="PF00528">
    <property type="entry name" value="BPD_transp_1"/>
    <property type="match status" value="1"/>
</dbReference>
<keyword evidence="3 5" id="KW-1133">Transmembrane helix</keyword>
<dbReference type="SUPFAM" id="SSF161098">
    <property type="entry name" value="MetI-like"/>
    <property type="match status" value="1"/>
</dbReference>
<protein>
    <recommendedName>
        <fullName evidence="6">ABC transmembrane type-1 domain-containing protein</fullName>
    </recommendedName>
</protein>
<dbReference type="PANTHER" id="PTHR43632">
    <property type="entry name" value="PERMEASE COMPONENT OF TUNGSTATE ABC TRANSPORTER"/>
    <property type="match status" value="1"/>
</dbReference>
<comment type="subcellular location">
    <subcellularLocation>
        <location evidence="1">Membrane</location>
        <topology evidence="1">Multi-pass membrane protein</topology>
    </subcellularLocation>
</comment>
<feature type="transmembrane region" description="Helical" evidence="5">
    <location>
        <begin position="23"/>
        <end position="54"/>
    </location>
</feature>
<dbReference type="GO" id="GO:0016020">
    <property type="term" value="C:membrane"/>
    <property type="evidence" value="ECO:0007669"/>
    <property type="project" value="UniProtKB-SubCell"/>
</dbReference>
<feature type="transmembrane region" description="Helical" evidence="5">
    <location>
        <begin position="202"/>
        <end position="223"/>
    </location>
</feature>
<evidence type="ECO:0000256" key="2">
    <source>
        <dbReference type="ARBA" id="ARBA00022692"/>
    </source>
</evidence>
<keyword evidence="2 5" id="KW-0812">Transmembrane</keyword>
<accession>A0A0F9LRH7</accession>
<sequence>MVNEFIEGIIEAFTLLLTFDPEVWGIIGLSIRVSGTAIFFAILISLPVGTYLALREFHGKKTLTNIINTFMGFPPVVMGLFVFLLLSKSGPLGSLGLLYSPTAMITAQLLLAIPIIIGTSKAAVENVDPVLQETILSLGANERQLWWELIKESKKSIIAGVIVAFGQAISEVGAVMIVGGNIRWHTRTFTTSIVLQTRMGEFGMAIALGLILIILSFILNYTLTHLQMKEK</sequence>
<dbReference type="AlphaFoldDB" id="A0A0F9LRH7"/>
<feature type="transmembrane region" description="Helical" evidence="5">
    <location>
        <begin position="66"/>
        <end position="86"/>
    </location>
</feature>
<dbReference type="Gene3D" id="1.10.3720.10">
    <property type="entry name" value="MetI-like"/>
    <property type="match status" value="1"/>
</dbReference>
<evidence type="ECO:0000256" key="1">
    <source>
        <dbReference type="ARBA" id="ARBA00004141"/>
    </source>
</evidence>
<proteinExistence type="predicted"/>
<keyword evidence="4 5" id="KW-0472">Membrane</keyword>
<dbReference type="InterPro" id="IPR035906">
    <property type="entry name" value="MetI-like_sf"/>
</dbReference>
<reference evidence="7" key="1">
    <citation type="journal article" date="2015" name="Nature">
        <title>Complex archaea that bridge the gap between prokaryotes and eukaryotes.</title>
        <authorList>
            <person name="Spang A."/>
            <person name="Saw J.H."/>
            <person name="Jorgensen S.L."/>
            <person name="Zaremba-Niedzwiedzka K."/>
            <person name="Martijn J."/>
            <person name="Lind A.E."/>
            <person name="van Eijk R."/>
            <person name="Schleper C."/>
            <person name="Guy L."/>
            <person name="Ettema T.J."/>
        </authorList>
    </citation>
    <scope>NUCLEOTIDE SEQUENCE</scope>
</reference>
<evidence type="ECO:0000313" key="7">
    <source>
        <dbReference type="EMBL" id="KKM66970.1"/>
    </source>
</evidence>
<evidence type="ECO:0000256" key="4">
    <source>
        <dbReference type="ARBA" id="ARBA00023136"/>
    </source>
</evidence>
<dbReference type="InterPro" id="IPR049783">
    <property type="entry name" value="ABC_perm_TupB-like"/>
</dbReference>
<feature type="transmembrane region" description="Helical" evidence="5">
    <location>
        <begin position="98"/>
        <end position="117"/>
    </location>
</feature>
<feature type="transmembrane region" description="Helical" evidence="5">
    <location>
        <begin position="157"/>
        <end position="182"/>
    </location>
</feature>
<feature type="domain" description="ABC transmembrane type-1" evidence="6">
    <location>
        <begin position="27"/>
        <end position="223"/>
    </location>
</feature>
<dbReference type="EMBL" id="LAZR01010431">
    <property type="protein sequence ID" value="KKM66970.1"/>
    <property type="molecule type" value="Genomic_DNA"/>
</dbReference>
<organism evidence="7">
    <name type="scientific">marine sediment metagenome</name>
    <dbReference type="NCBI Taxonomy" id="412755"/>
    <lineage>
        <taxon>unclassified sequences</taxon>
        <taxon>metagenomes</taxon>
        <taxon>ecological metagenomes</taxon>
    </lineage>
</organism>
<comment type="caution">
    <text evidence="7">The sequence shown here is derived from an EMBL/GenBank/DDBJ whole genome shotgun (WGS) entry which is preliminary data.</text>
</comment>
<dbReference type="PANTHER" id="PTHR43632:SF1">
    <property type="entry name" value="PERMEASE COMPONENT OF TUNGSTATE ABC TRANSPORTER"/>
    <property type="match status" value="1"/>
</dbReference>
<evidence type="ECO:0000256" key="5">
    <source>
        <dbReference type="SAM" id="Phobius"/>
    </source>
</evidence>
<dbReference type="GO" id="GO:0055085">
    <property type="term" value="P:transmembrane transport"/>
    <property type="evidence" value="ECO:0007669"/>
    <property type="project" value="InterPro"/>
</dbReference>
<name>A0A0F9LRH7_9ZZZZ</name>
<gene>
    <name evidence="7" type="ORF">LCGC14_1475840</name>
</gene>